<dbReference type="Proteomes" id="UP000425344">
    <property type="component" value="Segment"/>
</dbReference>
<name>A0A646QWD1_9CAUD</name>
<accession>A0A646QWD1</accession>
<sequence length="102" mass="11796">MVEFIEDTANQHCICKTDKLKCNIIIEKEIGGFRFFIIKVDAGQVPRELSGRYTSMPEAKKAVGNYLRKKKESPTVRRDNFAKKFDERKKVKDATELKPKDS</sequence>
<evidence type="ECO:0000313" key="1">
    <source>
        <dbReference type="EMBL" id="QBQ72709.1"/>
    </source>
</evidence>
<organism evidence="1 2">
    <name type="scientific">Roseobacter phage CRP-5</name>
    <dbReference type="NCBI Taxonomy" id="2559284"/>
    <lineage>
        <taxon>Viruses</taxon>
        <taxon>Duplodnaviria</taxon>
        <taxon>Heunggongvirae</taxon>
        <taxon>Uroviricota</taxon>
        <taxon>Caudoviricetes</taxon>
        <taxon>Zobellviridae</taxon>
        <taxon>Cobavirinae</taxon>
        <taxon>Veravirus</taxon>
    </lineage>
</organism>
<evidence type="ECO:0000313" key="2">
    <source>
        <dbReference type="Proteomes" id="UP000425344"/>
    </source>
</evidence>
<protein>
    <submittedName>
        <fullName evidence="1">Uncharacterized protein</fullName>
    </submittedName>
</protein>
<proteinExistence type="predicted"/>
<dbReference type="EMBL" id="MK613347">
    <property type="protein sequence ID" value="QBQ72709.1"/>
    <property type="molecule type" value="Genomic_DNA"/>
</dbReference>
<gene>
    <name evidence="1" type="ORF">CRP5_gp43</name>
</gene>
<reference evidence="1 2" key="1">
    <citation type="journal article" date="2019" name="mSystems">
        <title>Diverse, abundant and novel viruses infecting the marine abundant Roseobacter RCA lineage.</title>
        <authorList>
            <person name="Zhang Z.F."/>
            <person name="Chen F."/>
            <person name="Chu X."/>
            <person name="Zhang H."/>
            <person name="Luo H.W."/>
            <person name="Zhai Z.Q."/>
            <person name="Yang M.Y."/>
            <person name="Zhao Y.L."/>
        </authorList>
    </citation>
    <scope>NUCLEOTIDE SEQUENCE [LARGE SCALE GENOMIC DNA]</scope>
</reference>